<evidence type="ECO:0000256" key="1">
    <source>
        <dbReference type="SAM" id="Phobius"/>
    </source>
</evidence>
<protein>
    <recommendedName>
        <fullName evidence="4">Glycosyltransferase RgtA/B/C/D-like domain-containing protein</fullName>
    </recommendedName>
</protein>
<accession>A0A135WDA3</accession>
<feature type="transmembrane region" description="Helical" evidence="1">
    <location>
        <begin position="354"/>
        <end position="378"/>
    </location>
</feature>
<sequence>MKSLLITAAVFFGMCFLYILIMLSQTEQHFTYILDDAYIHLAMAKNFALHGVWGVTEYQFSSSSSSPVFTFLLSGLIAFFGDQQLIPLIFNLGCSLLIVYFLNKYYSGIFRTARPVVLACIFTLLFASVHLLVFSGMEHVLQVLVMVINVWSFEQWRKSDFKTPSYAFWFYCSIALLGLIRFESMFYFLALAFVFLLLRKFKLAAVLLMSGFIPVLIFGYLTYQKTGYFFPNSVLVKGTKFDLAGNYFIQIKNILLFKILLKPYFYFAGLLPLCFAVVLIFKDYGKKLGLRDTVEKNFLLIVLCITLFVQGAFGQFTNFYRYEAYLLAAFAMVVIPGIKDLFTGRSILLKQNWVAAILIITVFGVLMLKTALVSILIVTGSRNIYEQQMQSARFLKKYYNHSKVVANDIGAICYFTDIQLLDVAGLGSKEVVPFKIKKKGLNGQFEQFLKDYTIQNHYQLAIIYEEWLDGHIPENWKKVAVLEIKGFNAVLGLKHVVVYSIDPDIHESLQQHVKNFPWNKNVTVKMTD</sequence>
<feature type="transmembrane region" description="Helical" evidence="1">
    <location>
        <begin position="85"/>
        <end position="103"/>
    </location>
</feature>
<feature type="transmembrane region" description="Helical" evidence="1">
    <location>
        <begin position="322"/>
        <end position="342"/>
    </location>
</feature>
<gene>
    <name evidence="2" type="ORF">AU378_10670</name>
</gene>
<comment type="caution">
    <text evidence="2">The sequence shown here is derived from an EMBL/GenBank/DDBJ whole genome shotgun (WGS) entry which is preliminary data.</text>
</comment>
<feature type="transmembrane region" description="Helical" evidence="1">
    <location>
        <begin position="168"/>
        <end position="196"/>
    </location>
</feature>
<dbReference type="OrthoDB" id="104925at2"/>
<reference evidence="3" key="1">
    <citation type="submission" date="2015-12" db="EMBL/GenBank/DDBJ databases">
        <title>Genome sequence of a biocontrol rhizobacterium Chryseobacterium kwangjuense strain KJ1R5 isolated from pepper (Capsicum annuum L.).</title>
        <authorList>
            <person name="Jeong J.-J."/>
            <person name="Park H."/>
            <person name="Mannaa M."/>
            <person name="Sang M.K."/>
            <person name="Choi I.-G."/>
            <person name="Kim K.D."/>
        </authorList>
    </citation>
    <scope>NUCLEOTIDE SEQUENCE [LARGE SCALE GENOMIC DNA]</scope>
    <source>
        <strain evidence="3">KJ1R5</strain>
    </source>
</reference>
<name>A0A135WDA3_9FLAO</name>
<reference evidence="2 3" key="2">
    <citation type="journal article" date="2016" name="Genome Announc.">
        <title>Draft Genome Sequence of a Biocontrol Rhizobacterium, Chryseobacterium kwangjuense Strain KJ1R5, Isolated from Pepper (Capsicum annuum).</title>
        <authorList>
            <person name="Jeong J.J."/>
            <person name="Park H."/>
            <person name="Park B.H."/>
            <person name="Mannaa M."/>
            <person name="Sang M.K."/>
            <person name="Choi I.G."/>
            <person name="Kim K.D."/>
        </authorList>
    </citation>
    <scope>NUCLEOTIDE SEQUENCE [LARGE SCALE GENOMIC DNA]</scope>
    <source>
        <strain evidence="2 3">KJ1R5</strain>
    </source>
</reference>
<evidence type="ECO:0008006" key="4">
    <source>
        <dbReference type="Google" id="ProtNLM"/>
    </source>
</evidence>
<evidence type="ECO:0000313" key="2">
    <source>
        <dbReference type="EMBL" id="KXH82900.1"/>
    </source>
</evidence>
<dbReference type="AlphaFoldDB" id="A0A135WDA3"/>
<proteinExistence type="predicted"/>
<feature type="transmembrane region" description="Helical" evidence="1">
    <location>
        <begin position="264"/>
        <end position="285"/>
    </location>
</feature>
<dbReference type="Proteomes" id="UP000070513">
    <property type="component" value="Unassembled WGS sequence"/>
</dbReference>
<organism evidence="2 3">
    <name type="scientific">Chryseobacterium kwangjuense</name>
    <dbReference type="NCBI Taxonomy" id="267125"/>
    <lineage>
        <taxon>Bacteria</taxon>
        <taxon>Pseudomonadati</taxon>
        <taxon>Bacteroidota</taxon>
        <taxon>Flavobacteriia</taxon>
        <taxon>Flavobacteriales</taxon>
        <taxon>Weeksellaceae</taxon>
        <taxon>Chryseobacterium group</taxon>
        <taxon>Chryseobacterium</taxon>
    </lineage>
</organism>
<feature type="transmembrane region" description="Helical" evidence="1">
    <location>
        <begin position="115"/>
        <end position="148"/>
    </location>
</feature>
<evidence type="ECO:0000313" key="3">
    <source>
        <dbReference type="Proteomes" id="UP000070513"/>
    </source>
</evidence>
<keyword evidence="1" id="KW-0472">Membrane</keyword>
<feature type="transmembrane region" description="Helical" evidence="1">
    <location>
        <begin position="6"/>
        <end position="23"/>
    </location>
</feature>
<dbReference type="RefSeq" id="WP_062650941.1">
    <property type="nucleotide sequence ID" value="NZ_LPUR01000011.1"/>
</dbReference>
<feature type="transmembrane region" description="Helical" evidence="1">
    <location>
        <begin position="203"/>
        <end position="223"/>
    </location>
</feature>
<keyword evidence="1" id="KW-1133">Transmembrane helix</keyword>
<dbReference type="EMBL" id="LPUR01000011">
    <property type="protein sequence ID" value="KXH82900.1"/>
    <property type="molecule type" value="Genomic_DNA"/>
</dbReference>
<keyword evidence="1" id="KW-0812">Transmembrane</keyword>
<feature type="transmembrane region" description="Helical" evidence="1">
    <location>
        <begin position="297"/>
        <end position="316"/>
    </location>
</feature>